<dbReference type="Proteomes" id="UP000008063">
    <property type="component" value="Unassembled WGS sequence"/>
</dbReference>
<dbReference type="PANTHER" id="PTHR10039:SF16">
    <property type="entry name" value="GPI INOSITOL-DEACYLASE"/>
    <property type="match status" value="1"/>
</dbReference>
<feature type="region of interest" description="Disordered" evidence="2">
    <location>
        <begin position="28"/>
        <end position="50"/>
    </location>
</feature>
<dbReference type="PANTHER" id="PTHR10039">
    <property type="entry name" value="AMELOGENIN"/>
    <property type="match status" value="1"/>
</dbReference>
<name>F8QAI3_SERL3</name>
<feature type="domain" description="Nephrocystin 3-like N-terminal" evidence="3">
    <location>
        <begin position="103"/>
        <end position="156"/>
    </location>
</feature>
<accession>F8QAI3</accession>
<protein>
    <recommendedName>
        <fullName evidence="3">Nephrocystin 3-like N-terminal domain-containing protein</fullName>
    </recommendedName>
</protein>
<dbReference type="InterPro" id="IPR056884">
    <property type="entry name" value="NPHP3-like_N"/>
</dbReference>
<evidence type="ECO:0000313" key="4">
    <source>
        <dbReference type="EMBL" id="EGN94773.1"/>
    </source>
</evidence>
<reference evidence="5" key="1">
    <citation type="journal article" date="2011" name="Science">
        <title>The plant cell wall-decomposing machinery underlies the functional diversity of forest fungi.</title>
        <authorList>
            <person name="Eastwood D.C."/>
            <person name="Floudas D."/>
            <person name="Binder M."/>
            <person name="Majcherczyk A."/>
            <person name="Schneider P."/>
            <person name="Aerts A."/>
            <person name="Asiegbu F.O."/>
            <person name="Baker S.E."/>
            <person name="Barry K."/>
            <person name="Bendiksby M."/>
            <person name="Blumentritt M."/>
            <person name="Coutinho P.M."/>
            <person name="Cullen D."/>
            <person name="de Vries R.P."/>
            <person name="Gathman A."/>
            <person name="Goodell B."/>
            <person name="Henrissat B."/>
            <person name="Ihrmark K."/>
            <person name="Kauserud H."/>
            <person name="Kohler A."/>
            <person name="LaButti K."/>
            <person name="Lapidus A."/>
            <person name="Lavin J.L."/>
            <person name="Lee Y.-H."/>
            <person name="Lindquist E."/>
            <person name="Lilly W."/>
            <person name="Lucas S."/>
            <person name="Morin E."/>
            <person name="Murat C."/>
            <person name="Oguiza J.A."/>
            <person name="Park J."/>
            <person name="Pisabarro A.G."/>
            <person name="Riley R."/>
            <person name="Rosling A."/>
            <person name="Salamov A."/>
            <person name="Schmidt O."/>
            <person name="Schmutz J."/>
            <person name="Skrede I."/>
            <person name="Stenlid J."/>
            <person name="Wiebenga A."/>
            <person name="Xie X."/>
            <person name="Kuees U."/>
            <person name="Hibbett D.S."/>
            <person name="Hoffmeister D."/>
            <person name="Hoegberg N."/>
            <person name="Martin F."/>
            <person name="Grigoriev I.V."/>
            <person name="Watkinson S.C."/>
        </authorList>
    </citation>
    <scope>NUCLEOTIDE SEQUENCE [LARGE SCALE GENOMIC DNA]</scope>
    <source>
        <strain evidence="5">strain S7.3</strain>
    </source>
</reference>
<dbReference type="InParanoid" id="F8QAI3"/>
<keyword evidence="1" id="KW-0677">Repeat</keyword>
<feature type="compositionally biased region" description="Basic and acidic residues" evidence="2">
    <location>
        <begin position="41"/>
        <end position="50"/>
    </location>
</feature>
<proteinExistence type="predicted"/>
<evidence type="ECO:0000259" key="3">
    <source>
        <dbReference type="Pfam" id="PF24883"/>
    </source>
</evidence>
<sequence length="340" mass="37578">MSAPSHVVDAQRSGCRCSGCSGTKPALPPTSISMRRGGKARSAETDERGTGDWVVDGEMFKEWEAGDKKALRCRGIHQSAQTVYDLVASLLKQLVQDFPYPYLHSSVSRIDANIKHVSQIFVVVDALDEIAERRNKRYELLSRLQSLGCNLLVTSRDITAIGEALGDAQSMHVRAHKDDIRKFLLCLLHIELLGTKVTRADVRNNLEKLSTEVDTVYKELQHALTVSRGYLGITCDEPVDIAAILGLCAGLVTVDAGSNARLIHYTAREYFSNYKKWLCSDPHSELTNGTTSADLVNITAVVKLCAGLVVVDAGPIVRLIHYTAQEYFSKYEKWLCSDPH</sequence>
<keyword evidence="5" id="KW-1185">Reference proteome</keyword>
<dbReference type="AlphaFoldDB" id="F8QAI3"/>
<evidence type="ECO:0000256" key="1">
    <source>
        <dbReference type="ARBA" id="ARBA00022737"/>
    </source>
</evidence>
<organism evidence="5">
    <name type="scientific">Serpula lacrymans var. lacrymans (strain S7.3)</name>
    <name type="common">Dry rot fungus</name>
    <dbReference type="NCBI Taxonomy" id="936435"/>
    <lineage>
        <taxon>Eukaryota</taxon>
        <taxon>Fungi</taxon>
        <taxon>Dikarya</taxon>
        <taxon>Basidiomycota</taxon>
        <taxon>Agaricomycotina</taxon>
        <taxon>Agaricomycetes</taxon>
        <taxon>Agaricomycetidae</taxon>
        <taxon>Boletales</taxon>
        <taxon>Coniophorineae</taxon>
        <taxon>Serpulaceae</taxon>
        <taxon>Serpula</taxon>
    </lineage>
</organism>
<gene>
    <name evidence="4" type="ORF">SERLA73DRAFT_162852</name>
</gene>
<dbReference type="Pfam" id="PF24883">
    <property type="entry name" value="NPHP3_N"/>
    <property type="match status" value="1"/>
</dbReference>
<dbReference type="HOGENOM" id="CLU_816751_0_0_1"/>
<dbReference type="OrthoDB" id="3036502at2759"/>
<evidence type="ECO:0000256" key="2">
    <source>
        <dbReference type="SAM" id="MobiDB-lite"/>
    </source>
</evidence>
<evidence type="ECO:0000313" key="5">
    <source>
        <dbReference type="Proteomes" id="UP000008063"/>
    </source>
</evidence>
<dbReference type="EMBL" id="GL945487">
    <property type="protein sequence ID" value="EGN94773.1"/>
    <property type="molecule type" value="Genomic_DNA"/>
</dbReference>